<dbReference type="InterPro" id="IPR036873">
    <property type="entry name" value="Rhodanese-like_dom_sf"/>
</dbReference>
<evidence type="ECO:0000256" key="6">
    <source>
        <dbReference type="ARBA" id="ARBA00052218"/>
    </source>
</evidence>
<dbReference type="EC" id="2.7.7.80" evidence="9"/>
<gene>
    <name evidence="16" type="ORF">I8J31_19720</name>
</gene>
<accession>A0A934N1W0</accession>
<name>A0A934N1W0_9GAMM</name>
<dbReference type="AlphaFoldDB" id="A0A934N1W0"/>
<protein>
    <recommendedName>
        <fullName evidence="10">Molybdopterin-synthase adenylyltransferase</fullName>
        <ecNumber evidence="9">2.7.7.80</ecNumber>
    </recommendedName>
    <alternativeName>
        <fullName evidence="13">MoaD protein adenylase</fullName>
    </alternativeName>
    <alternativeName>
        <fullName evidence="11">Molybdopterin-converting factor subunit 1 adenylase</fullName>
    </alternativeName>
    <alternativeName>
        <fullName evidence="12">Sulfur carrier protein MoaD adenylyltransferase</fullName>
    </alternativeName>
</protein>
<dbReference type="CDD" id="cd00158">
    <property type="entry name" value="RHOD"/>
    <property type="match status" value="1"/>
</dbReference>
<evidence type="ECO:0000313" key="17">
    <source>
        <dbReference type="Proteomes" id="UP000628710"/>
    </source>
</evidence>
<dbReference type="PANTHER" id="PTHR10953:SF102">
    <property type="entry name" value="ADENYLYLTRANSFERASE AND SULFURTRANSFERASE MOCS3"/>
    <property type="match status" value="1"/>
</dbReference>
<dbReference type="RefSeq" id="WP_199470300.1">
    <property type="nucleotide sequence ID" value="NZ_JAEMNX010000035.1"/>
</dbReference>
<evidence type="ECO:0000256" key="7">
    <source>
        <dbReference type="ARBA" id="ARBA00055169"/>
    </source>
</evidence>
<evidence type="ECO:0000256" key="1">
    <source>
        <dbReference type="ARBA" id="ARBA00005046"/>
    </source>
</evidence>
<keyword evidence="5" id="KW-0067">ATP-binding</keyword>
<dbReference type="NCBIfam" id="NF004281">
    <property type="entry name" value="PRK05690.1"/>
    <property type="match status" value="1"/>
</dbReference>
<dbReference type="InterPro" id="IPR001763">
    <property type="entry name" value="Rhodanese-like_dom"/>
</dbReference>
<evidence type="ECO:0000259" key="15">
    <source>
        <dbReference type="PROSITE" id="PS50206"/>
    </source>
</evidence>
<dbReference type="FunFam" id="3.40.50.720:FF:000033">
    <property type="entry name" value="Adenylyltransferase and sulfurtransferase MOCS3"/>
    <property type="match status" value="1"/>
</dbReference>
<feature type="domain" description="Rhodanese" evidence="15">
    <location>
        <begin position="275"/>
        <end position="376"/>
    </location>
</feature>
<evidence type="ECO:0000256" key="9">
    <source>
        <dbReference type="ARBA" id="ARBA00066884"/>
    </source>
</evidence>
<dbReference type="GO" id="GO:0004792">
    <property type="term" value="F:thiosulfate-cyanide sulfurtransferase activity"/>
    <property type="evidence" value="ECO:0007669"/>
    <property type="project" value="TreeGrafter"/>
</dbReference>
<dbReference type="GO" id="GO:0008146">
    <property type="term" value="F:sulfotransferase activity"/>
    <property type="evidence" value="ECO:0007669"/>
    <property type="project" value="TreeGrafter"/>
</dbReference>
<comment type="caution">
    <text evidence="16">The sequence shown here is derived from an EMBL/GenBank/DDBJ whole genome shotgun (WGS) entry which is preliminary data.</text>
</comment>
<organism evidence="16 17">
    <name type="scientific">Marinomonas transparens</name>
    <dbReference type="NCBI Taxonomy" id="2795388"/>
    <lineage>
        <taxon>Bacteria</taxon>
        <taxon>Pseudomonadati</taxon>
        <taxon>Pseudomonadota</taxon>
        <taxon>Gammaproteobacteria</taxon>
        <taxon>Oceanospirillales</taxon>
        <taxon>Oceanospirillaceae</taxon>
        <taxon>Marinomonas</taxon>
    </lineage>
</organism>
<evidence type="ECO:0000256" key="2">
    <source>
        <dbReference type="ARBA" id="ARBA00009919"/>
    </source>
</evidence>
<dbReference type="InterPro" id="IPR045886">
    <property type="entry name" value="ThiF/MoeB/HesA"/>
</dbReference>
<keyword evidence="14" id="KW-0472">Membrane</keyword>
<evidence type="ECO:0000256" key="8">
    <source>
        <dbReference type="ARBA" id="ARBA00063809"/>
    </source>
</evidence>
<dbReference type="GO" id="GO:0008641">
    <property type="term" value="F:ubiquitin-like modifier activating enzyme activity"/>
    <property type="evidence" value="ECO:0007669"/>
    <property type="project" value="InterPro"/>
</dbReference>
<proteinExistence type="inferred from homology"/>
<evidence type="ECO:0000256" key="3">
    <source>
        <dbReference type="ARBA" id="ARBA00022679"/>
    </source>
</evidence>
<keyword evidence="14" id="KW-1133">Transmembrane helix</keyword>
<keyword evidence="14" id="KW-0812">Transmembrane</keyword>
<keyword evidence="3" id="KW-0808">Transferase</keyword>
<dbReference type="Gene3D" id="3.40.250.10">
    <property type="entry name" value="Rhodanese-like domain"/>
    <property type="match status" value="1"/>
</dbReference>
<evidence type="ECO:0000256" key="12">
    <source>
        <dbReference type="ARBA" id="ARBA00075328"/>
    </source>
</evidence>
<dbReference type="Proteomes" id="UP000628710">
    <property type="component" value="Unassembled WGS sequence"/>
</dbReference>
<dbReference type="GO" id="GO:0005829">
    <property type="term" value="C:cytosol"/>
    <property type="evidence" value="ECO:0007669"/>
    <property type="project" value="TreeGrafter"/>
</dbReference>
<dbReference type="InterPro" id="IPR000594">
    <property type="entry name" value="ThiF_NAD_FAD-bd"/>
</dbReference>
<dbReference type="SMART" id="SM00450">
    <property type="entry name" value="RHOD"/>
    <property type="match status" value="1"/>
</dbReference>
<evidence type="ECO:0000256" key="4">
    <source>
        <dbReference type="ARBA" id="ARBA00022741"/>
    </source>
</evidence>
<evidence type="ECO:0000256" key="14">
    <source>
        <dbReference type="SAM" id="Phobius"/>
    </source>
</evidence>
<comment type="function">
    <text evidence="7">Catalyzes the adenylation by ATP of the carboxyl group of the C-terminal glycine of sulfur carrier protein MoaD.</text>
</comment>
<dbReference type="GO" id="GO:0005524">
    <property type="term" value="F:ATP binding"/>
    <property type="evidence" value="ECO:0007669"/>
    <property type="project" value="UniProtKB-KW"/>
</dbReference>
<dbReference type="PANTHER" id="PTHR10953">
    <property type="entry name" value="UBIQUITIN-ACTIVATING ENZYME E1"/>
    <property type="match status" value="1"/>
</dbReference>
<keyword evidence="4" id="KW-0547">Nucleotide-binding</keyword>
<dbReference type="GO" id="GO:0061605">
    <property type="term" value="F:molybdopterin-synthase adenylyltransferase activity"/>
    <property type="evidence" value="ECO:0007669"/>
    <property type="project" value="UniProtKB-EC"/>
</dbReference>
<keyword evidence="17" id="KW-1185">Reference proteome</keyword>
<dbReference type="Gene3D" id="3.40.50.720">
    <property type="entry name" value="NAD(P)-binding Rossmann-like Domain"/>
    <property type="match status" value="1"/>
</dbReference>
<dbReference type="Pfam" id="PF00581">
    <property type="entry name" value="Rhodanese"/>
    <property type="match status" value="1"/>
</dbReference>
<comment type="catalytic activity">
    <reaction evidence="6">
        <text>[molybdopterin-synthase sulfur-carrier protein]-C-terminal Gly-Gly + ATP + H(+) = [molybdopterin-synthase sulfur-carrier protein]-C-terminal Gly-Gly-AMP + diphosphate</text>
        <dbReference type="Rhea" id="RHEA:43616"/>
        <dbReference type="Rhea" id="RHEA-COMP:12159"/>
        <dbReference type="Rhea" id="RHEA-COMP:12202"/>
        <dbReference type="ChEBI" id="CHEBI:15378"/>
        <dbReference type="ChEBI" id="CHEBI:30616"/>
        <dbReference type="ChEBI" id="CHEBI:33019"/>
        <dbReference type="ChEBI" id="CHEBI:90618"/>
        <dbReference type="ChEBI" id="CHEBI:90778"/>
        <dbReference type="EC" id="2.7.7.80"/>
    </reaction>
</comment>
<dbReference type="Pfam" id="PF00899">
    <property type="entry name" value="ThiF"/>
    <property type="match status" value="1"/>
</dbReference>
<evidence type="ECO:0000313" key="16">
    <source>
        <dbReference type="EMBL" id="MBJ7539905.1"/>
    </source>
</evidence>
<comment type="similarity">
    <text evidence="2">Belongs to the HesA/MoeB/ThiF family.</text>
</comment>
<reference evidence="16" key="1">
    <citation type="submission" date="2020-12" db="EMBL/GenBank/DDBJ databases">
        <title>Marinomonas arctica sp. nov., a psychrotolerant bacterium isolated from the Arctic.</title>
        <authorList>
            <person name="Zhang Y."/>
        </authorList>
    </citation>
    <scope>NUCLEOTIDE SEQUENCE</scope>
    <source>
        <strain evidence="16">C1424</strain>
    </source>
</reference>
<sequence length="377" mass="41032">MKLSEIGFIGQERLKSSRVLVIGAGGLGSPALLYLAAAGVGTIGIIDADIVDETNLQRQVIHNTKNVGKKKVESAKEALLALNPTITVNTFDVFLTENNADEIVGDYDILLDGCDNLQTRYLVNDACKLAGIPFVYASIYKFEAQITIFGLPNSPCYRCLFAEPPEDVPTCGDAGVLGTLPGMVGCLQATEAIKYLVGFGDLLAGKMLVLNLADHEYEKVSVNKKASCKACNGSLTRIGDLPFEAFCSLSTTNKSEENLNTVPVISSAELRKKISRQSVTLIDVRDDYEYEYNHLPSAHSVPVSIMKKGDSDGEYLKKILSIINEKDIVVFYCKSGIRSKKVLEAIYSGLNHNSKTAYTLTGGVINWKKENPNFLII</sequence>
<feature type="transmembrane region" description="Helical" evidence="14">
    <location>
        <begin position="20"/>
        <end position="46"/>
    </location>
</feature>
<comment type="subunit">
    <text evidence="8">Homodimer. Forms a stable heterotetrameric complex of 2 MoeB and 2 MoaD during adenylation of MoaD.</text>
</comment>
<evidence type="ECO:0000256" key="5">
    <source>
        <dbReference type="ARBA" id="ARBA00022840"/>
    </source>
</evidence>
<dbReference type="InterPro" id="IPR035985">
    <property type="entry name" value="Ubiquitin-activating_enz"/>
</dbReference>
<dbReference type="EMBL" id="JAEMNX010000035">
    <property type="protein sequence ID" value="MBJ7539905.1"/>
    <property type="molecule type" value="Genomic_DNA"/>
</dbReference>
<dbReference type="PROSITE" id="PS50206">
    <property type="entry name" value="RHODANESE_3"/>
    <property type="match status" value="1"/>
</dbReference>
<evidence type="ECO:0000256" key="13">
    <source>
        <dbReference type="ARBA" id="ARBA00078531"/>
    </source>
</evidence>
<dbReference type="CDD" id="cd00757">
    <property type="entry name" value="ThiF_MoeB_HesA_family"/>
    <property type="match status" value="1"/>
</dbReference>
<evidence type="ECO:0000256" key="10">
    <source>
        <dbReference type="ARBA" id="ARBA00073635"/>
    </source>
</evidence>
<comment type="pathway">
    <text evidence="1">Cofactor biosynthesis; molybdopterin biosynthesis.</text>
</comment>
<evidence type="ECO:0000256" key="11">
    <source>
        <dbReference type="ARBA" id="ARBA00075110"/>
    </source>
</evidence>
<dbReference type="SUPFAM" id="SSF69572">
    <property type="entry name" value="Activating enzymes of the ubiquitin-like proteins"/>
    <property type="match status" value="1"/>
</dbReference>